<feature type="compositionally biased region" description="Basic and acidic residues" evidence="1">
    <location>
        <begin position="420"/>
        <end position="443"/>
    </location>
</feature>
<proteinExistence type="predicted"/>
<feature type="compositionally biased region" description="Low complexity" evidence="1">
    <location>
        <begin position="252"/>
        <end position="274"/>
    </location>
</feature>
<feature type="region of interest" description="Disordered" evidence="1">
    <location>
        <begin position="390"/>
        <end position="470"/>
    </location>
</feature>
<comment type="caution">
    <text evidence="2">The sequence shown here is derived from an EMBL/GenBank/DDBJ whole genome shotgun (WGS) entry which is preliminary data.</text>
</comment>
<name>A0A409X8Q4_9AGAR</name>
<dbReference type="InParanoid" id="A0A409X8Q4"/>
<reference evidence="2 3" key="1">
    <citation type="journal article" date="2018" name="Evol. Lett.">
        <title>Horizontal gene cluster transfer increased hallucinogenic mushroom diversity.</title>
        <authorList>
            <person name="Reynolds H.T."/>
            <person name="Vijayakumar V."/>
            <person name="Gluck-Thaler E."/>
            <person name="Korotkin H.B."/>
            <person name="Matheny P.B."/>
            <person name="Slot J.C."/>
        </authorList>
    </citation>
    <scope>NUCLEOTIDE SEQUENCE [LARGE SCALE GENOMIC DNA]</scope>
    <source>
        <strain evidence="2 3">SRW20</strain>
    </source>
</reference>
<protein>
    <submittedName>
        <fullName evidence="2">Uncharacterized protein</fullName>
    </submittedName>
</protein>
<feature type="region of interest" description="Disordered" evidence="1">
    <location>
        <begin position="122"/>
        <end position="315"/>
    </location>
</feature>
<evidence type="ECO:0000313" key="2">
    <source>
        <dbReference type="EMBL" id="PPQ87087.1"/>
    </source>
</evidence>
<sequence length="470" mass="50210">PTWLLSPEEQQACIYGIAAFLQPSFDIVVDLTGWHLTCAVGGPEPADNGRLNVISIHAGQTKGDIKQNFGEHDPQKYQALFVPLFSDFLRKCFTREDCVRVALGPDTSSDLSILAPENVEHCHASGDNYGPSDGVPSQAAAKRNPRRKTRQDEDFFVPDSEEERNAGMEIDDDNDVEESSDGGQLRSQVAGTMVEADQGSDDESDVAHVGDSPAQSQEVSRQPAPSHTSNVPLFSSPLFSSPLFTSPARQFTPISPTRSPRSSPVPSSPSPTQRANTNVAVPVSTTSLQGPPPNAPQPSVRCGPPRKGAAAAGKNWRLKKSNAAAVASAPPIPALFASPAGDRVIRPPTASARVLVPSSPLLTQLPPSLGASSFDVRQNISQKFVDVFTGSGATGKENSTSGVIREPLSHATSSGRKRRDRPDQTEPDSRSKRQRSDTEKVKGTNDATTQGKRKVVFMGGPPFLLRLKPS</sequence>
<gene>
    <name evidence="2" type="ORF">CVT26_009839</name>
</gene>
<dbReference type="Proteomes" id="UP000284706">
    <property type="component" value="Unassembled WGS sequence"/>
</dbReference>
<feature type="compositionally biased region" description="Acidic residues" evidence="1">
    <location>
        <begin position="169"/>
        <end position="180"/>
    </location>
</feature>
<feature type="compositionally biased region" description="Polar residues" evidence="1">
    <location>
        <begin position="181"/>
        <end position="190"/>
    </location>
</feature>
<dbReference type="AlphaFoldDB" id="A0A409X8Q4"/>
<evidence type="ECO:0000313" key="3">
    <source>
        <dbReference type="Proteomes" id="UP000284706"/>
    </source>
</evidence>
<keyword evidence="3" id="KW-1185">Reference proteome</keyword>
<feature type="compositionally biased region" description="Polar residues" evidence="1">
    <location>
        <begin position="275"/>
        <end position="289"/>
    </location>
</feature>
<organism evidence="2 3">
    <name type="scientific">Gymnopilus dilepis</name>
    <dbReference type="NCBI Taxonomy" id="231916"/>
    <lineage>
        <taxon>Eukaryota</taxon>
        <taxon>Fungi</taxon>
        <taxon>Dikarya</taxon>
        <taxon>Basidiomycota</taxon>
        <taxon>Agaricomycotina</taxon>
        <taxon>Agaricomycetes</taxon>
        <taxon>Agaricomycetidae</taxon>
        <taxon>Agaricales</taxon>
        <taxon>Agaricineae</taxon>
        <taxon>Hymenogastraceae</taxon>
        <taxon>Gymnopilus</taxon>
    </lineage>
</organism>
<evidence type="ECO:0000256" key="1">
    <source>
        <dbReference type="SAM" id="MobiDB-lite"/>
    </source>
</evidence>
<feature type="non-terminal residue" evidence="2">
    <location>
        <position position="470"/>
    </location>
</feature>
<accession>A0A409X8Q4</accession>
<feature type="compositionally biased region" description="Low complexity" evidence="1">
    <location>
        <begin position="232"/>
        <end position="244"/>
    </location>
</feature>
<dbReference type="OrthoDB" id="3033067at2759"/>
<feature type="compositionally biased region" description="Polar residues" evidence="1">
    <location>
        <begin position="213"/>
        <end position="231"/>
    </location>
</feature>
<dbReference type="EMBL" id="NHYE01003955">
    <property type="protein sequence ID" value="PPQ87087.1"/>
    <property type="molecule type" value="Genomic_DNA"/>
</dbReference>
<feature type="non-terminal residue" evidence="2">
    <location>
        <position position="1"/>
    </location>
</feature>